<dbReference type="RefSeq" id="WP_345443805.1">
    <property type="nucleotide sequence ID" value="NZ_BAABHK010000031.1"/>
</dbReference>
<organism evidence="2 3">
    <name type="scientific">Actinoallomurus vinaceus</name>
    <dbReference type="NCBI Taxonomy" id="1080074"/>
    <lineage>
        <taxon>Bacteria</taxon>
        <taxon>Bacillati</taxon>
        <taxon>Actinomycetota</taxon>
        <taxon>Actinomycetes</taxon>
        <taxon>Streptosporangiales</taxon>
        <taxon>Thermomonosporaceae</taxon>
        <taxon>Actinoallomurus</taxon>
    </lineage>
</organism>
<sequence length="79" mass="8144">MRIPKRMALAISGAAFAGATGLAMGAAAPAGAQTVTAAPQQVTTGHVSTHLVSDGWGWGWDDGDWGWDDGDWGWDGGWC</sequence>
<gene>
    <name evidence="2" type="ORF">GCM10023196_104440</name>
</gene>
<evidence type="ECO:0000256" key="1">
    <source>
        <dbReference type="SAM" id="SignalP"/>
    </source>
</evidence>
<evidence type="ECO:0000313" key="3">
    <source>
        <dbReference type="Proteomes" id="UP001501442"/>
    </source>
</evidence>
<reference evidence="3" key="1">
    <citation type="journal article" date="2019" name="Int. J. Syst. Evol. Microbiol.">
        <title>The Global Catalogue of Microorganisms (GCM) 10K type strain sequencing project: providing services to taxonomists for standard genome sequencing and annotation.</title>
        <authorList>
            <consortium name="The Broad Institute Genomics Platform"/>
            <consortium name="The Broad Institute Genome Sequencing Center for Infectious Disease"/>
            <person name="Wu L."/>
            <person name="Ma J."/>
        </authorList>
    </citation>
    <scope>NUCLEOTIDE SEQUENCE [LARGE SCALE GENOMIC DNA]</scope>
    <source>
        <strain evidence="3">JCM 17939</strain>
    </source>
</reference>
<name>A0ABP8UX08_9ACTN</name>
<keyword evidence="3" id="KW-1185">Reference proteome</keyword>
<accession>A0ABP8UX08</accession>
<evidence type="ECO:0000313" key="2">
    <source>
        <dbReference type="EMBL" id="GAA4640137.1"/>
    </source>
</evidence>
<feature type="signal peptide" evidence="1">
    <location>
        <begin position="1"/>
        <end position="32"/>
    </location>
</feature>
<dbReference type="Proteomes" id="UP001501442">
    <property type="component" value="Unassembled WGS sequence"/>
</dbReference>
<proteinExistence type="predicted"/>
<protein>
    <submittedName>
        <fullName evidence="2">Uncharacterized protein</fullName>
    </submittedName>
</protein>
<feature type="chain" id="PRO_5047398640" evidence="1">
    <location>
        <begin position="33"/>
        <end position="79"/>
    </location>
</feature>
<comment type="caution">
    <text evidence="2">The sequence shown here is derived from an EMBL/GenBank/DDBJ whole genome shotgun (WGS) entry which is preliminary data.</text>
</comment>
<dbReference type="EMBL" id="BAABHK010000031">
    <property type="protein sequence ID" value="GAA4640137.1"/>
    <property type="molecule type" value="Genomic_DNA"/>
</dbReference>
<keyword evidence="1" id="KW-0732">Signal</keyword>